<dbReference type="Pfam" id="PF01652">
    <property type="entry name" value="IF4E"/>
    <property type="match status" value="1"/>
</dbReference>
<dbReference type="InterPro" id="IPR001040">
    <property type="entry name" value="TIF_eIF_4E"/>
</dbReference>
<dbReference type="GO" id="GO:0000340">
    <property type="term" value="F:RNA 7-methylguanosine cap binding"/>
    <property type="evidence" value="ECO:0007669"/>
    <property type="project" value="TreeGrafter"/>
</dbReference>
<keyword evidence="4" id="KW-1185">Reference proteome</keyword>
<dbReference type="EMBL" id="JAOPGA020000427">
    <property type="protein sequence ID" value="KAL0478552.1"/>
    <property type="molecule type" value="Genomic_DNA"/>
</dbReference>
<evidence type="ECO:0000313" key="3">
    <source>
        <dbReference type="EMBL" id="KAL0478552.1"/>
    </source>
</evidence>
<proteinExistence type="inferred from homology"/>
<feature type="region of interest" description="Disordered" evidence="2">
    <location>
        <begin position="23"/>
        <end position="54"/>
    </location>
</feature>
<dbReference type="Gene3D" id="3.30.760.10">
    <property type="entry name" value="RNA Cap, Translation Initiation Factor Eif4e"/>
    <property type="match status" value="1"/>
</dbReference>
<comment type="similarity">
    <text evidence="1">Belongs to the eukaryotic initiation factor 4E family.</text>
</comment>
<keyword evidence="1" id="KW-0648">Protein biosynthesis</keyword>
<sequence length="551" mass="61801">MTYPMRASSRRQNSWISDLKLEIQNIPPEPGSSNTSTPTSSAPQSATHSRTVSMSARSWYDISEDGDDDEKYLEEAYLDLIENMDPSVLDNDIEEDVPPTPEVNVVKPIPGGYQVSEGEPLTHAWTVYYDEGVKKDDGSSLDYFDQMERLGTVETVVDFLNLWKKNDFDRPYHQLSINFNLRVFKKGVKPIWEDSQNANGGKFSIQTTDRDGKDLRPGCWRAIALSVVNGLILNNKEYDITGVVFSSRPRVDSIQIWNGCNLNSKRLRDITSHLRSVCLQHFKEVNVQYEAYRPVLSSSTAPMSRGRGFDKLSRRQPLSPMTTSPVTCVSGFSAPPSPISIKNTFTPITPGHTKRLFSEVLLGTTIKTEAEAEADNVQITNPLETHTPVKDAAKDVPTEDVKAKEENLDVYKEEKSEIIKVLEEVLDCAESVDIPVQVEVKSNEQTEQIEDSGELVKETVQAQEEPCSLVQSVETNIVEESNNPDPITTPTQSPVRSVKEKVTKLDKRQARTESFKLTASDVLSLPYDREVWIRFALVFLSAAMLKAVVYL</sequence>
<dbReference type="GO" id="GO:0016281">
    <property type="term" value="C:eukaryotic translation initiation factor 4F complex"/>
    <property type="evidence" value="ECO:0007669"/>
    <property type="project" value="TreeGrafter"/>
</dbReference>
<dbReference type="SUPFAM" id="SSF55418">
    <property type="entry name" value="eIF4e-like"/>
    <property type="match status" value="1"/>
</dbReference>
<protein>
    <recommendedName>
        <fullName evidence="5">Eukaryotic translation initiation factor 4E</fullName>
    </recommendedName>
</protein>
<dbReference type="GO" id="GO:0003743">
    <property type="term" value="F:translation initiation factor activity"/>
    <property type="evidence" value="ECO:0007669"/>
    <property type="project" value="UniProtKB-KW"/>
</dbReference>
<feature type="compositionally biased region" description="Low complexity" evidence="2">
    <location>
        <begin position="31"/>
        <end position="49"/>
    </location>
</feature>
<feature type="region of interest" description="Disordered" evidence="2">
    <location>
        <begin position="303"/>
        <end position="324"/>
    </location>
</feature>
<organism evidence="3 4">
    <name type="scientific">Acrasis kona</name>
    <dbReference type="NCBI Taxonomy" id="1008807"/>
    <lineage>
        <taxon>Eukaryota</taxon>
        <taxon>Discoba</taxon>
        <taxon>Heterolobosea</taxon>
        <taxon>Tetramitia</taxon>
        <taxon>Eutetramitia</taxon>
        <taxon>Acrasidae</taxon>
        <taxon>Acrasis</taxon>
    </lineage>
</organism>
<evidence type="ECO:0000313" key="4">
    <source>
        <dbReference type="Proteomes" id="UP001431209"/>
    </source>
</evidence>
<evidence type="ECO:0000256" key="2">
    <source>
        <dbReference type="SAM" id="MobiDB-lite"/>
    </source>
</evidence>
<keyword evidence="1" id="KW-0694">RNA-binding</keyword>
<comment type="caution">
    <text evidence="3">The sequence shown here is derived from an EMBL/GenBank/DDBJ whole genome shotgun (WGS) entry which is preliminary data.</text>
</comment>
<keyword evidence="1" id="KW-0396">Initiation factor</keyword>
<dbReference type="InterPro" id="IPR023398">
    <property type="entry name" value="TIF_eIF4e-like"/>
</dbReference>
<dbReference type="Proteomes" id="UP001431209">
    <property type="component" value="Unassembled WGS sequence"/>
</dbReference>
<evidence type="ECO:0000256" key="1">
    <source>
        <dbReference type="RuleBase" id="RU004374"/>
    </source>
</evidence>
<dbReference type="AlphaFoldDB" id="A0AAW2YQZ8"/>
<evidence type="ECO:0008006" key="5">
    <source>
        <dbReference type="Google" id="ProtNLM"/>
    </source>
</evidence>
<gene>
    <name evidence="3" type="ORF">AKO1_008142</name>
</gene>
<accession>A0AAW2YQZ8</accession>
<reference evidence="3 4" key="1">
    <citation type="submission" date="2024-03" db="EMBL/GenBank/DDBJ databases">
        <title>The Acrasis kona genome and developmental transcriptomes reveal deep origins of eukaryotic multicellular pathways.</title>
        <authorList>
            <person name="Sheikh S."/>
            <person name="Fu C.-J."/>
            <person name="Brown M.W."/>
            <person name="Baldauf S.L."/>
        </authorList>
    </citation>
    <scope>NUCLEOTIDE SEQUENCE [LARGE SCALE GENOMIC DNA]</scope>
    <source>
        <strain evidence="3 4">ATCC MYA-3509</strain>
    </source>
</reference>
<name>A0AAW2YQZ8_9EUKA</name>
<dbReference type="PANTHER" id="PTHR11960">
    <property type="entry name" value="EUKARYOTIC TRANSLATION INITIATION FACTOR 4E RELATED"/>
    <property type="match status" value="1"/>
</dbReference>